<comment type="caution">
    <text evidence="6">The sequence shown here is derived from an EMBL/GenBank/DDBJ whole genome shotgun (WGS) entry which is preliminary data.</text>
</comment>
<dbReference type="InterPro" id="IPR036388">
    <property type="entry name" value="WH-like_DNA-bd_sf"/>
</dbReference>
<evidence type="ECO:0000256" key="2">
    <source>
        <dbReference type="ARBA" id="ARBA00023125"/>
    </source>
</evidence>
<organism evidence="6 7">
    <name type="scientific">Blastococcus saxobsidens</name>
    <dbReference type="NCBI Taxonomy" id="138336"/>
    <lineage>
        <taxon>Bacteria</taxon>
        <taxon>Bacillati</taxon>
        <taxon>Actinomycetota</taxon>
        <taxon>Actinomycetes</taxon>
        <taxon>Geodermatophilales</taxon>
        <taxon>Geodermatophilaceae</taxon>
        <taxon>Blastococcus</taxon>
    </lineage>
</organism>
<dbReference type="PROSITE" id="PS51118">
    <property type="entry name" value="HTH_HXLR"/>
    <property type="match status" value="1"/>
</dbReference>
<dbReference type="PANTHER" id="PTHR33204:SF37">
    <property type="entry name" value="HTH-TYPE TRANSCRIPTIONAL REGULATOR YODB"/>
    <property type="match status" value="1"/>
</dbReference>
<dbReference type="RefSeq" id="WP_116450888.1">
    <property type="nucleotide sequence ID" value="NZ_JAAGWG010000012.1"/>
</dbReference>
<protein>
    <submittedName>
        <fullName evidence="6">Helix-turn-helix transcriptional regulator</fullName>
    </submittedName>
</protein>
<evidence type="ECO:0000256" key="1">
    <source>
        <dbReference type="ARBA" id="ARBA00023015"/>
    </source>
</evidence>
<dbReference type="Proteomes" id="UP000479241">
    <property type="component" value="Unassembled WGS sequence"/>
</dbReference>
<evidence type="ECO:0000259" key="5">
    <source>
        <dbReference type="PROSITE" id="PS51118"/>
    </source>
</evidence>
<dbReference type="InterPro" id="IPR036390">
    <property type="entry name" value="WH_DNA-bd_sf"/>
</dbReference>
<feature type="region of interest" description="Disordered" evidence="4">
    <location>
        <begin position="115"/>
        <end position="154"/>
    </location>
</feature>
<keyword evidence="3" id="KW-0804">Transcription</keyword>
<evidence type="ECO:0000256" key="4">
    <source>
        <dbReference type="SAM" id="MobiDB-lite"/>
    </source>
</evidence>
<keyword evidence="1" id="KW-0805">Transcription regulation</keyword>
<feature type="compositionally biased region" description="Basic and acidic residues" evidence="4">
    <location>
        <begin position="141"/>
        <end position="154"/>
    </location>
</feature>
<evidence type="ECO:0000313" key="6">
    <source>
        <dbReference type="EMBL" id="NEK86020.1"/>
    </source>
</evidence>
<feature type="domain" description="HTH hxlR-type" evidence="5">
    <location>
        <begin position="17"/>
        <end position="115"/>
    </location>
</feature>
<dbReference type="PANTHER" id="PTHR33204">
    <property type="entry name" value="TRANSCRIPTIONAL REGULATOR, MARR FAMILY"/>
    <property type="match status" value="1"/>
</dbReference>
<dbReference type="InterPro" id="IPR002577">
    <property type="entry name" value="HTH_HxlR"/>
</dbReference>
<dbReference type="Gene3D" id="1.10.10.10">
    <property type="entry name" value="Winged helix-like DNA-binding domain superfamily/Winged helix DNA-binding domain"/>
    <property type="match status" value="1"/>
</dbReference>
<proteinExistence type="predicted"/>
<dbReference type="EMBL" id="JAAGWG010000012">
    <property type="protein sequence ID" value="NEK86020.1"/>
    <property type="molecule type" value="Genomic_DNA"/>
</dbReference>
<accession>A0A6L9W3I5</accession>
<dbReference type="GO" id="GO:0003677">
    <property type="term" value="F:DNA binding"/>
    <property type="evidence" value="ECO:0007669"/>
    <property type="project" value="UniProtKB-KW"/>
</dbReference>
<dbReference type="SUPFAM" id="SSF46785">
    <property type="entry name" value="Winged helix' DNA-binding domain"/>
    <property type="match status" value="1"/>
</dbReference>
<dbReference type="Pfam" id="PF01638">
    <property type="entry name" value="HxlR"/>
    <property type="match status" value="1"/>
</dbReference>
<keyword evidence="2" id="KW-0238">DNA-binding</keyword>
<evidence type="ECO:0000256" key="3">
    <source>
        <dbReference type="ARBA" id="ARBA00023163"/>
    </source>
</evidence>
<sequence length="154" mass="16292">MSVERAPLDADRGSEYCAVFHRAIELIGRRWNGVIVRALLAGGQRFSDVRAAVPGLSDRLLAERLRELEREGVVTRSLPSSAGGSCYSLTAKGRALAPVLDAVSSWAAAWVATGGAESGDGEAAGSRRKVDRGSGQATDEELTRGSRKPLEDPT</sequence>
<gene>
    <name evidence="6" type="ORF">GCU60_09625</name>
</gene>
<evidence type="ECO:0000313" key="7">
    <source>
        <dbReference type="Proteomes" id="UP000479241"/>
    </source>
</evidence>
<dbReference type="AlphaFoldDB" id="A0A6L9W3I5"/>
<reference evidence="6 7" key="1">
    <citation type="submission" date="2019-12" db="EMBL/GenBank/DDBJ databases">
        <title>the WGS of Blastococcus saxobsidens 67B17.</title>
        <authorList>
            <person name="Jiang Z."/>
        </authorList>
    </citation>
    <scope>NUCLEOTIDE SEQUENCE [LARGE SCALE GENOMIC DNA]</scope>
    <source>
        <strain evidence="6 7">67B17</strain>
    </source>
</reference>
<name>A0A6L9W3I5_9ACTN</name>